<gene>
    <name evidence="2" type="ORF">SAMN05421781_0568</name>
</gene>
<protein>
    <submittedName>
        <fullName evidence="2">Uncharacterized protein YueI</fullName>
    </submittedName>
</protein>
<keyword evidence="3" id="KW-1185">Reference proteome</keyword>
<dbReference type="InterPro" id="IPR012543">
    <property type="entry name" value="DUF1694"/>
</dbReference>
<feature type="region of interest" description="Disordered" evidence="1">
    <location>
        <begin position="115"/>
        <end position="138"/>
    </location>
</feature>
<dbReference type="Proteomes" id="UP000199488">
    <property type="component" value="Unassembled WGS sequence"/>
</dbReference>
<evidence type="ECO:0000313" key="2">
    <source>
        <dbReference type="EMBL" id="SDW13679.1"/>
    </source>
</evidence>
<dbReference type="SUPFAM" id="SSF160515">
    <property type="entry name" value="YueI-like"/>
    <property type="match status" value="1"/>
</dbReference>
<reference evidence="2 3" key="1">
    <citation type="submission" date="2016-10" db="EMBL/GenBank/DDBJ databases">
        <authorList>
            <person name="de Groot N.N."/>
        </authorList>
    </citation>
    <scope>NUCLEOTIDE SEQUENCE [LARGE SCALE GENOMIC DNA]</scope>
    <source>
        <strain evidence="2 3">DSM 23126</strain>
    </source>
</reference>
<dbReference type="STRING" id="1122204.SAMN05421781_0568"/>
<sequence>MSNDVNEHLQNEIHGKKLPNEAERRLYLDTYRERVILALTKKQVMEKGIRQEVLNAMHDRKAKEVLVDGHLSLEALRPYRKAAETRRVPYRRVTLDDPEGTYGLVVTSDTAINREDVFAEDEPEADTGDPDAGEKKPWWKKLLGG</sequence>
<organism evidence="2 3">
    <name type="scientific">Marinococcus luteus</name>
    <dbReference type="NCBI Taxonomy" id="1122204"/>
    <lineage>
        <taxon>Bacteria</taxon>
        <taxon>Bacillati</taxon>
        <taxon>Bacillota</taxon>
        <taxon>Bacilli</taxon>
        <taxon>Bacillales</taxon>
        <taxon>Bacillaceae</taxon>
        <taxon>Marinococcus</taxon>
    </lineage>
</organism>
<dbReference type="Pfam" id="PF07997">
    <property type="entry name" value="DUF1694"/>
    <property type="match status" value="1"/>
</dbReference>
<dbReference type="InterPro" id="IPR029064">
    <property type="entry name" value="Ribosomal_eL30-like_sf"/>
</dbReference>
<dbReference type="EMBL" id="FNNC01000001">
    <property type="protein sequence ID" value="SDW13679.1"/>
    <property type="molecule type" value="Genomic_DNA"/>
</dbReference>
<name>A0A1H2R4P9_9BACI</name>
<dbReference type="OrthoDB" id="95278at2"/>
<evidence type="ECO:0000313" key="3">
    <source>
        <dbReference type="Proteomes" id="UP000199488"/>
    </source>
</evidence>
<dbReference type="RefSeq" id="WP_091610865.1">
    <property type="nucleotide sequence ID" value="NZ_FNNC01000001.1"/>
</dbReference>
<accession>A0A1H2R4P9</accession>
<evidence type="ECO:0000256" key="1">
    <source>
        <dbReference type="SAM" id="MobiDB-lite"/>
    </source>
</evidence>
<proteinExistence type="predicted"/>
<feature type="compositionally biased region" description="Acidic residues" evidence="1">
    <location>
        <begin position="118"/>
        <end position="131"/>
    </location>
</feature>
<dbReference type="AlphaFoldDB" id="A0A1H2R4P9"/>
<dbReference type="Gene3D" id="3.30.1330.30">
    <property type="match status" value="1"/>
</dbReference>